<dbReference type="PROSITE" id="PS51203">
    <property type="entry name" value="CS"/>
    <property type="match status" value="1"/>
</dbReference>
<sequence length="567" mass="64282">MPVVDLQVDRKLICPNFDGYKLSFEPVPVLRQSLDRFPLRLEPHANQYSLLHTELFAKHNLLFSDPWARNNCYFMNASHQLLMSSYNEQEGQPRQQRIIYEIQRADHGDGYAHVVGDYNYTLRFISEKYCVLCDGMLTYMLLDTGDRERGATWQLLTRSPVTPNGIERGFVLHDARLDVVQERKQISLVAAHIGRRQQGDEFVSQLIWSRWSWTDEEAAAAGTWSYEVCQQLAAKGSIYYCAFEPRAQSLIICSNGELQTPAQHKAALEAAAAAAQADAVALYDWEQSETEVTVRFTLATNATRDDVKINSTASHLLVEHKSEILLDGALFAHVHEQLTHWTLQSGELELNLKKRQPKHWPRLLYAAAEQREEQDPDLQPPLPIPNLEEPIEDCDLPMNGSDDIKMVRFNLPKACVTHTIFLGATPPILCSTLRPGFPAAFATRHDIDAAIWLQQYQPARPDDWSVRHEGQLHAFGYVQASKEQRKFVDCCPQLDYAVICESYRHVFIYKPRNEAASGLRNRNGPPVVIGKQHLVTLPDDVGEVLGLVTAPKVIIILTAHAILYLQV</sequence>
<evidence type="ECO:0000256" key="2">
    <source>
        <dbReference type="ARBA" id="ARBA00004496"/>
    </source>
</evidence>
<dbReference type="GO" id="GO:0005737">
    <property type="term" value="C:cytoplasm"/>
    <property type="evidence" value="ECO:0007669"/>
    <property type="project" value="UniProtKB-SubCell"/>
</dbReference>
<dbReference type="GO" id="GO:0005634">
    <property type="term" value="C:nucleus"/>
    <property type="evidence" value="ECO:0007669"/>
    <property type="project" value="UniProtKB-SubCell"/>
</dbReference>
<evidence type="ECO:0000259" key="6">
    <source>
        <dbReference type="PROSITE" id="PS51203"/>
    </source>
</evidence>
<dbReference type="EMBL" id="JAJJHW010000095">
    <property type="protein sequence ID" value="KAH8387708.1"/>
    <property type="molecule type" value="Genomic_DNA"/>
</dbReference>
<comment type="subcellular location">
    <subcellularLocation>
        <location evidence="2">Cytoplasm</location>
    </subcellularLocation>
    <subcellularLocation>
        <location evidence="1">Nucleus</location>
    </subcellularLocation>
</comment>
<dbReference type="PANTHER" id="PTHR21664:SF1">
    <property type="entry name" value="NUDC DOMAIN-CONTAINING PROTEIN 1"/>
    <property type="match status" value="1"/>
</dbReference>
<dbReference type="SUPFAM" id="SSF49764">
    <property type="entry name" value="HSP20-like chaperones"/>
    <property type="match status" value="1"/>
</dbReference>
<keyword evidence="4" id="KW-0963">Cytoplasm</keyword>
<keyword evidence="8" id="KW-1185">Reference proteome</keyword>
<evidence type="ECO:0000256" key="4">
    <source>
        <dbReference type="ARBA" id="ARBA00022490"/>
    </source>
</evidence>
<keyword evidence="5" id="KW-0539">Nucleus</keyword>
<organism evidence="7 8">
    <name type="scientific">Drosophila rubida</name>
    <dbReference type="NCBI Taxonomy" id="30044"/>
    <lineage>
        <taxon>Eukaryota</taxon>
        <taxon>Metazoa</taxon>
        <taxon>Ecdysozoa</taxon>
        <taxon>Arthropoda</taxon>
        <taxon>Hexapoda</taxon>
        <taxon>Insecta</taxon>
        <taxon>Pterygota</taxon>
        <taxon>Neoptera</taxon>
        <taxon>Endopterygota</taxon>
        <taxon>Diptera</taxon>
        <taxon>Brachycera</taxon>
        <taxon>Muscomorpha</taxon>
        <taxon>Ephydroidea</taxon>
        <taxon>Drosophilidae</taxon>
        <taxon>Drosophila</taxon>
    </lineage>
</organism>
<evidence type="ECO:0000313" key="8">
    <source>
        <dbReference type="Proteomes" id="UP001200034"/>
    </source>
</evidence>
<evidence type="ECO:0000256" key="3">
    <source>
        <dbReference type="ARBA" id="ARBA00018915"/>
    </source>
</evidence>
<dbReference type="InterPro" id="IPR037895">
    <property type="entry name" value="NUDCD1"/>
</dbReference>
<evidence type="ECO:0000313" key="7">
    <source>
        <dbReference type="EMBL" id="KAH8387708.1"/>
    </source>
</evidence>
<dbReference type="PANTHER" id="PTHR21664">
    <property type="entry name" value="CHRONIC MYELOGENOUS LEUKEMIA TUMOR ANTIGEN 66"/>
    <property type="match status" value="1"/>
</dbReference>
<dbReference type="CDD" id="cd06467">
    <property type="entry name" value="p23_NUDC_like"/>
    <property type="match status" value="1"/>
</dbReference>
<name>A0AAD4KB20_9MUSC</name>
<accession>A0AAD4KB20</accession>
<dbReference type="Proteomes" id="UP001200034">
    <property type="component" value="Unassembled WGS sequence"/>
</dbReference>
<dbReference type="Pfam" id="PF04969">
    <property type="entry name" value="CS"/>
    <property type="match status" value="1"/>
</dbReference>
<evidence type="ECO:0000256" key="1">
    <source>
        <dbReference type="ARBA" id="ARBA00004123"/>
    </source>
</evidence>
<protein>
    <recommendedName>
        <fullName evidence="3">NudC domain-containing protein 1</fullName>
    </recommendedName>
</protein>
<dbReference type="InterPro" id="IPR007052">
    <property type="entry name" value="CS_dom"/>
</dbReference>
<dbReference type="AlphaFoldDB" id="A0AAD4KB20"/>
<reference evidence="7" key="1">
    <citation type="journal article" date="2021" name="Mol. Ecol. Resour.">
        <title>Phylogenomic analyses of the genus Drosophila reveals genomic signals of climate adaptation.</title>
        <authorList>
            <person name="Li F."/>
            <person name="Rane R.V."/>
            <person name="Luria V."/>
            <person name="Xiong Z."/>
            <person name="Chen J."/>
            <person name="Li Z."/>
            <person name="Catullo R.A."/>
            <person name="Griffin P.C."/>
            <person name="Schiffer M."/>
            <person name="Pearce S."/>
            <person name="Lee S.F."/>
            <person name="McElroy K."/>
            <person name="Stocker A."/>
            <person name="Shirriffs J."/>
            <person name="Cockerell F."/>
            <person name="Coppin C."/>
            <person name="Sgro C.M."/>
            <person name="Karger A."/>
            <person name="Cain J.W."/>
            <person name="Weber J.A."/>
            <person name="Santpere G."/>
            <person name="Kirschner M.W."/>
            <person name="Hoffmann A.A."/>
            <person name="Oakeshott J.G."/>
            <person name="Zhang G."/>
        </authorList>
    </citation>
    <scope>NUCLEOTIDE SEQUENCE</scope>
    <source>
        <strain evidence="7">BGI-SZ-2011g</strain>
    </source>
</reference>
<comment type="caution">
    <text evidence="7">The sequence shown here is derived from an EMBL/GenBank/DDBJ whole genome shotgun (WGS) entry which is preliminary data.</text>
</comment>
<proteinExistence type="predicted"/>
<gene>
    <name evidence="7" type="ORF">KR093_009004</name>
</gene>
<dbReference type="Gene3D" id="2.60.40.790">
    <property type="match status" value="1"/>
</dbReference>
<feature type="domain" description="CS" evidence="6">
    <location>
        <begin position="278"/>
        <end position="364"/>
    </location>
</feature>
<evidence type="ECO:0000256" key="5">
    <source>
        <dbReference type="ARBA" id="ARBA00023242"/>
    </source>
</evidence>
<dbReference type="InterPro" id="IPR008978">
    <property type="entry name" value="HSP20-like_chaperone"/>
</dbReference>